<accession>A0A2H9VRC2</accession>
<evidence type="ECO:0000256" key="1">
    <source>
        <dbReference type="SAM" id="SignalP"/>
    </source>
</evidence>
<organism evidence="2 3">
    <name type="scientific">Mucilaginibacter auburnensis</name>
    <dbReference type="NCBI Taxonomy" id="1457233"/>
    <lineage>
        <taxon>Bacteria</taxon>
        <taxon>Pseudomonadati</taxon>
        <taxon>Bacteroidota</taxon>
        <taxon>Sphingobacteriia</taxon>
        <taxon>Sphingobacteriales</taxon>
        <taxon>Sphingobacteriaceae</taxon>
        <taxon>Mucilaginibacter</taxon>
    </lineage>
</organism>
<feature type="signal peptide" evidence="1">
    <location>
        <begin position="1"/>
        <end position="19"/>
    </location>
</feature>
<dbReference type="RefSeq" id="WP_100339638.1">
    <property type="nucleotide sequence ID" value="NZ_PGFJ01000001.1"/>
</dbReference>
<reference evidence="2 3" key="1">
    <citation type="submission" date="2017-11" db="EMBL/GenBank/DDBJ databases">
        <title>Genomic Encyclopedia of Archaeal and Bacterial Type Strains, Phase II (KMG-II): From Individual Species to Whole Genera.</title>
        <authorList>
            <person name="Goeker M."/>
        </authorList>
    </citation>
    <scope>NUCLEOTIDE SEQUENCE [LARGE SCALE GENOMIC DNA]</scope>
    <source>
        <strain evidence="2 3">DSM 28175</strain>
    </source>
</reference>
<comment type="caution">
    <text evidence="2">The sequence shown here is derived from an EMBL/GenBank/DDBJ whole genome shotgun (WGS) entry which is preliminary data.</text>
</comment>
<dbReference type="EMBL" id="PGFJ01000001">
    <property type="protein sequence ID" value="PJJ83364.1"/>
    <property type="molecule type" value="Genomic_DNA"/>
</dbReference>
<protein>
    <submittedName>
        <fullName evidence="2">Uncharacterized protein</fullName>
    </submittedName>
</protein>
<name>A0A2H9VRC2_9SPHI</name>
<dbReference type="Proteomes" id="UP000242687">
    <property type="component" value="Unassembled WGS sequence"/>
</dbReference>
<keyword evidence="3" id="KW-1185">Reference proteome</keyword>
<evidence type="ECO:0000313" key="2">
    <source>
        <dbReference type="EMBL" id="PJJ83364.1"/>
    </source>
</evidence>
<sequence length="127" mass="13744">MKKTFLIIAILCFISNSFAGQLYLSASGFYPSGPAETGVYDSVYISDYYNYVTISGGTSNQAVSDAFCFTDVVYTDATGWHQFSNQYGGPGNDSANFYHVIGTVNQSSTVGVNLEVFGLDGWATLNY</sequence>
<keyword evidence="1" id="KW-0732">Signal</keyword>
<dbReference type="AlphaFoldDB" id="A0A2H9VRC2"/>
<feature type="chain" id="PRO_5014112304" evidence="1">
    <location>
        <begin position="20"/>
        <end position="127"/>
    </location>
</feature>
<proteinExistence type="predicted"/>
<evidence type="ECO:0000313" key="3">
    <source>
        <dbReference type="Proteomes" id="UP000242687"/>
    </source>
</evidence>
<gene>
    <name evidence="2" type="ORF">CLV57_0344</name>
</gene>